<dbReference type="Pfam" id="PF22513">
    <property type="entry name" value="FitA-like_RHH"/>
    <property type="match status" value="1"/>
</dbReference>
<evidence type="ECO:0000313" key="2">
    <source>
        <dbReference type="EMBL" id="MCD1656189.1"/>
    </source>
</evidence>
<keyword evidence="2" id="KW-0238">DNA-binding</keyword>
<dbReference type="GO" id="GO:0003677">
    <property type="term" value="F:DNA binding"/>
    <property type="evidence" value="ECO:0007669"/>
    <property type="project" value="UniProtKB-KW"/>
</dbReference>
<organism evidence="2 3">
    <name type="scientific">Teretinema zuelzerae</name>
    <dbReference type="NCBI Taxonomy" id="156"/>
    <lineage>
        <taxon>Bacteria</taxon>
        <taxon>Pseudomonadati</taxon>
        <taxon>Spirochaetota</taxon>
        <taxon>Spirochaetia</taxon>
        <taxon>Spirochaetales</taxon>
        <taxon>Treponemataceae</taxon>
        <taxon>Teretinema</taxon>
    </lineage>
</organism>
<dbReference type="InterPro" id="IPR053853">
    <property type="entry name" value="FitA-like_RHH"/>
</dbReference>
<accession>A0AAE3JN05</accession>
<dbReference type="SUPFAM" id="SSF47598">
    <property type="entry name" value="Ribbon-helix-helix"/>
    <property type="match status" value="1"/>
</dbReference>
<dbReference type="AlphaFoldDB" id="A0AAE3JN05"/>
<comment type="caution">
    <text evidence="2">The sequence shown here is derived from an EMBL/GenBank/DDBJ whole genome shotgun (WGS) entry which is preliminary data.</text>
</comment>
<dbReference type="InterPro" id="IPR010985">
    <property type="entry name" value="Ribbon_hlx_hlx"/>
</dbReference>
<protein>
    <submittedName>
        <fullName evidence="2">Arc family DNA-binding protein</fullName>
    </submittedName>
</protein>
<evidence type="ECO:0000313" key="3">
    <source>
        <dbReference type="Proteomes" id="UP001198163"/>
    </source>
</evidence>
<dbReference type="GO" id="GO:0006355">
    <property type="term" value="P:regulation of DNA-templated transcription"/>
    <property type="evidence" value="ECO:0007669"/>
    <property type="project" value="InterPro"/>
</dbReference>
<name>A0AAE3JN05_9SPIR</name>
<reference evidence="2" key="1">
    <citation type="submission" date="2021-08" db="EMBL/GenBank/DDBJ databases">
        <title>Comparative analyses of Brucepasteria parasyntrophica and Teretinema zuelzerae.</title>
        <authorList>
            <person name="Song Y."/>
            <person name="Brune A."/>
        </authorList>
    </citation>
    <scope>NUCLEOTIDE SEQUENCE</scope>
    <source>
        <strain evidence="2">DSM 1903</strain>
    </source>
</reference>
<gene>
    <name evidence="2" type="ORF">K7J14_15955</name>
</gene>
<dbReference type="EMBL" id="JAINWA010000003">
    <property type="protein sequence ID" value="MCD1656189.1"/>
    <property type="molecule type" value="Genomic_DNA"/>
</dbReference>
<keyword evidence="3" id="KW-1185">Reference proteome</keyword>
<sequence>MVNITVRNIPTEILKKIRILAAKERRSLNSELLITLEAGLCALVEEKAMQEFAEAETGAKKVSSPEVRALLWKNLFGAWVDERSVSQVITEQIRNREGLS</sequence>
<evidence type="ECO:0000259" key="1">
    <source>
        <dbReference type="Pfam" id="PF22513"/>
    </source>
</evidence>
<feature type="domain" description="Antitoxin FitA-like ribbon-helix-helix" evidence="1">
    <location>
        <begin position="3"/>
        <end position="38"/>
    </location>
</feature>
<proteinExistence type="predicted"/>
<dbReference type="Proteomes" id="UP001198163">
    <property type="component" value="Unassembled WGS sequence"/>
</dbReference>